<proteinExistence type="predicted"/>
<dbReference type="RefSeq" id="XP_014671780.1">
    <property type="nucleotide sequence ID" value="XM_014816294.1"/>
</dbReference>
<protein>
    <recommendedName>
        <fullName evidence="5">Cilia- and flagella-associated protein 418</fullName>
    </recommendedName>
</protein>
<evidence type="ECO:0000313" key="7">
    <source>
        <dbReference type="RefSeq" id="XP_014671779.1"/>
    </source>
</evidence>
<evidence type="ECO:0000256" key="4">
    <source>
        <dbReference type="ARBA" id="ARBA00024819"/>
    </source>
</evidence>
<evidence type="ECO:0000256" key="1">
    <source>
        <dbReference type="ARBA" id="ARBA00004437"/>
    </source>
</evidence>
<dbReference type="Proteomes" id="UP000695022">
    <property type="component" value="Unplaced"/>
</dbReference>
<organism evidence="6 8">
    <name type="scientific">Priapulus caudatus</name>
    <name type="common">Priapulid worm</name>
    <dbReference type="NCBI Taxonomy" id="37621"/>
    <lineage>
        <taxon>Eukaryota</taxon>
        <taxon>Metazoa</taxon>
        <taxon>Ecdysozoa</taxon>
        <taxon>Scalidophora</taxon>
        <taxon>Priapulida</taxon>
        <taxon>Priapulimorpha</taxon>
        <taxon>Priapulimorphida</taxon>
        <taxon>Priapulidae</taxon>
        <taxon>Priapulus</taxon>
    </lineage>
</organism>
<reference evidence="7 8" key="1">
    <citation type="submission" date="2025-05" db="UniProtKB">
        <authorList>
            <consortium name="RefSeq"/>
        </authorList>
    </citation>
    <scope>IDENTIFICATION</scope>
</reference>
<keyword evidence="3" id="KW-0963">Cytoplasm</keyword>
<dbReference type="InterPro" id="IPR029239">
    <property type="entry name" value="CFAP418"/>
</dbReference>
<evidence type="ECO:0000256" key="3">
    <source>
        <dbReference type="ARBA" id="ARBA00022490"/>
    </source>
</evidence>
<comment type="function">
    <text evidence="4">May be involved in photoreceptor outer segment disk morphogenesis.</text>
</comment>
<dbReference type="PANTHER" id="PTHR33958">
    <property type="entry name" value="PROTEIN C8ORF37"/>
    <property type="match status" value="1"/>
</dbReference>
<comment type="subcellular location">
    <subcellularLocation>
        <location evidence="2">Cytoplasm</location>
    </subcellularLocation>
    <subcellularLocation>
        <location evidence="1">Photoreceptor inner segment</location>
    </subcellularLocation>
</comment>
<evidence type="ECO:0000256" key="2">
    <source>
        <dbReference type="ARBA" id="ARBA00004496"/>
    </source>
</evidence>
<sequence>MADDLDDLLDEFESKLLRKPQQKSTAKTNVKDKQITKRLDEDINSILDAPDDKQDWQDRSDNVSHVRCLSSCAKCVPVYLAGSRCEIGVASALTQRACDKLRCTDCDFKCVMYNDYKWRDDIDYLFLRNNVPDFAKLKEKLLVRKGFRAYACQCKWRSVNQVVDIRDDPDIKWVCGKH</sequence>
<name>A0ABM1EHV9_PRICU</name>
<gene>
    <name evidence="7 8" type="primary">LOC106812417</name>
</gene>
<dbReference type="RefSeq" id="XP_014671779.1">
    <property type="nucleotide sequence ID" value="XM_014816293.1"/>
</dbReference>
<accession>A0ABM1EHV9</accession>
<dbReference type="Pfam" id="PF14996">
    <property type="entry name" value="RMP"/>
    <property type="match status" value="1"/>
</dbReference>
<evidence type="ECO:0000313" key="6">
    <source>
        <dbReference type="Proteomes" id="UP000695022"/>
    </source>
</evidence>
<dbReference type="PANTHER" id="PTHR33958:SF1">
    <property type="entry name" value="CILIA- AND FLAGELLA-ASSOCIATED PROTEIN 418"/>
    <property type="match status" value="1"/>
</dbReference>
<dbReference type="GeneID" id="106812417"/>
<evidence type="ECO:0000256" key="5">
    <source>
        <dbReference type="ARBA" id="ARBA00026215"/>
    </source>
</evidence>
<keyword evidence="6" id="KW-1185">Reference proteome</keyword>
<evidence type="ECO:0000313" key="8">
    <source>
        <dbReference type="RefSeq" id="XP_014671780.1"/>
    </source>
</evidence>